<evidence type="ECO:0000313" key="3">
    <source>
        <dbReference type="Proteomes" id="UP000245489"/>
    </source>
</evidence>
<organism evidence="2 3">
    <name type="scientific">Arcicella aurantiaca</name>
    <dbReference type="NCBI Taxonomy" id="591202"/>
    <lineage>
        <taxon>Bacteria</taxon>
        <taxon>Pseudomonadati</taxon>
        <taxon>Bacteroidota</taxon>
        <taxon>Cytophagia</taxon>
        <taxon>Cytophagales</taxon>
        <taxon>Flectobacillaceae</taxon>
        <taxon>Arcicella</taxon>
    </lineage>
</organism>
<accession>A0A316DHR2</accession>
<dbReference type="Proteomes" id="UP000245489">
    <property type="component" value="Unassembled WGS sequence"/>
</dbReference>
<proteinExistence type="predicted"/>
<dbReference type="RefSeq" id="WP_146199224.1">
    <property type="nucleotide sequence ID" value="NZ_QGGO01000035.1"/>
</dbReference>
<dbReference type="AlphaFoldDB" id="A0A316DHR2"/>
<comment type="caution">
    <text evidence="2">The sequence shown here is derived from an EMBL/GenBank/DDBJ whole genome shotgun (WGS) entry which is preliminary data.</text>
</comment>
<gene>
    <name evidence="2" type="ORF">LV89_04350</name>
</gene>
<name>A0A316DHR2_9BACT</name>
<reference evidence="2 3" key="1">
    <citation type="submission" date="2018-05" db="EMBL/GenBank/DDBJ databases">
        <title>Genomic Encyclopedia of Archaeal and Bacterial Type Strains, Phase II (KMG-II): from individual species to whole genera.</title>
        <authorList>
            <person name="Goeker M."/>
        </authorList>
    </citation>
    <scope>NUCLEOTIDE SEQUENCE [LARGE SCALE GENOMIC DNA]</scope>
    <source>
        <strain evidence="2 3">DSM 22214</strain>
    </source>
</reference>
<keyword evidence="3" id="KW-1185">Reference proteome</keyword>
<feature type="coiled-coil region" evidence="1">
    <location>
        <begin position="47"/>
        <end position="81"/>
    </location>
</feature>
<evidence type="ECO:0000313" key="2">
    <source>
        <dbReference type="EMBL" id="PWK17435.1"/>
    </source>
</evidence>
<sequence>MIRSVVLILKIDEQMIRDIDKHPIINSNKKKCQQFGNYQPDYNSHKVKDAKLDIENRGDRIEMLEKEIKSLKLTIESLVNTIESKLNLL</sequence>
<protein>
    <submittedName>
        <fullName evidence="2">Uncharacterized protein</fullName>
    </submittedName>
</protein>
<dbReference type="EMBL" id="QGGO01000035">
    <property type="protein sequence ID" value="PWK17435.1"/>
    <property type="molecule type" value="Genomic_DNA"/>
</dbReference>
<evidence type="ECO:0000256" key="1">
    <source>
        <dbReference type="SAM" id="Coils"/>
    </source>
</evidence>
<keyword evidence="1" id="KW-0175">Coiled coil</keyword>